<proteinExistence type="inferred from homology"/>
<evidence type="ECO:0000256" key="3">
    <source>
        <dbReference type="ARBA" id="ARBA00022801"/>
    </source>
</evidence>
<dbReference type="Pfam" id="PF16875">
    <property type="entry name" value="Glyco_hydro_36N"/>
    <property type="match status" value="1"/>
</dbReference>
<dbReference type="PANTHER" id="PTHR43053:SF3">
    <property type="entry name" value="ALPHA-GALACTOSIDASE C-RELATED"/>
    <property type="match status" value="1"/>
</dbReference>
<dbReference type="EC" id="3.2.1.22" evidence="2 5"/>
<keyword evidence="4 5" id="KW-0326">Glycosidase</keyword>
<dbReference type="PIRSF" id="PIRSF005536">
    <property type="entry name" value="Agal"/>
    <property type="match status" value="1"/>
</dbReference>
<dbReference type="InterPro" id="IPR002252">
    <property type="entry name" value="Glyco_hydro_36"/>
</dbReference>
<dbReference type="AlphaFoldDB" id="A0A6I3NCA6"/>
<organism evidence="6">
    <name type="scientific">Turicibacter sanguinis</name>
    <dbReference type="NCBI Taxonomy" id="154288"/>
    <lineage>
        <taxon>Bacteria</taxon>
        <taxon>Bacillati</taxon>
        <taxon>Bacillota</taxon>
        <taxon>Erysipelotrichia</taxon>
        <taxon>Erysipelotrichales</taxon>
        <taxon>Turicibacteraceae</taxon>
        <taxon>Turicibacter</taxon>
    </lineage>
</organism>
<reference evidence="6" key="1">
    <citation type="journal article" date="2019" name="Nat. Med.">
        <title>A library of human gut bacterial isolates paired with longitudinal multiomics data enables mechanistic microbiome research.</title>
        <authorList>
            <person name="Poyet M."/>
            <person name="Groussin M."/>
            <person name="Gibbons S.M."/>
            <person name="Avila-Pacheco J."/>
            <person name="Jiang X."/>
            <person name="Kearney S.M."/>
            <person name="Perrotta A.R."/>
            <person name="Berdy B."/>
            <person name="Zhao S."/>
            <person name="Lieberman T.D."/>
            <person name="Swanson P.K."/>
            <person name="Smith M."/>
            <person name="Roesemann S."/>
            <person name="Alexander J.E."/>
            <person name="Rich S.A."/>
            <person name="Livny J."/>
            <person name="Vlamakis H."/>
            <person name="Clish C."/>
            <person name="Bullock K."/>
            <person name="Deik A."/>
            <person name="Scott J."/>
            <person name="Pierce K.A."/>
            <person name="Xavier R.J."/>
            <person name="Alm E.J."/>
        </authorList>
    </citation>
    <scope>NUCLEOTIDE SEQUENCE</scope>
    <source>
        <strain evidence="6">BIOML-A179</strain>
    </source>
</reference>
<dbReference type="SUPFAM" id="SSF51445">
    <property type="entry name" value="(Trans)glycosidases"/>
    <property type="match status" value="1"/>
</dbReference>
<dbReference type="InterPro" id="IPR050985">
    <property type="entry name" value="Alpha-glycosidase_related"/>
</dbReference>
<dbReference type="GO" id="GO:0016052">
    <property type="term" value="P:carbohydrate catabolic process"/>
    <property type="evidence" value="ECO:0007669"/>
    <property type="project" value="InterPro"/>
</dbReference>
<dbReference type="InterPro" id="IPR013785">
    <property type="entry name" value="Aldolase_TIM"/>
</dbReference>
<comment type="catalytic activity">
    <reaction evidence="1 5">
        <text>Hydrolysis of terminal, non-reducing alpha-D-galactose residues in alpha-D-galactosides, including galactose oligosaccharides, galactomannans and galactolipids.</text>
        <dbReference type="EC" id="3.2.1.22"/>
    </reaction>
</comment>
<dbReference type="InterPro" id="IPR013780">
    <property type="entry name" value="Glyco_hydro_b"/>
</dbReference>
<evidence type="ECO:0000256" key="5">
    <source>
        <dbReference type="PIRNR" id="PIRNR005536"/>
    </source>
</evidence>
<keyword evidence="3 5" id="KW-0378">Hydrolase</keyword>
<evidence type="ECO:0000313" key="6">
    <source>
        <dbReference type="EMBL" id="MTL93163.1"/>
    </source>
</evidence>
<sequence length="743" mass="85979">MAILFNEVTKEFHLYNDHVSYIITILQNNQLGQLYYGKRIRHNDSFAHLLETSKRAMAACVYEGNPFFTLEHFKLEYPTYGTGDFKYPAYEIMQENGSHVTNFEYVSHKIYRGKPALIDCLPATYVEDEDEAKTLEITLKDEVINTELVLTYTIYETRPVITRNARFNHLGEEKITLTNAMSACVDLPDSNYEMIELTGSWSRERHVKSRRLEHGIQAIYSMRGTSSHQYNPFLALKRPNADEFSGEVYGFSFVYSGNFLAQAEVDTYGVTRITMGLHPNRFNWVLNQGEVFQTPEVVMVYSQDGLNGMSQTYHELYRTRLARGYWRDRVRPVLINNWEATYFDFNEDKILNIAKTAKDLGVELFVLDDGWFGNREDDHRGLGDWYVKNHEKLPNGIEGLAQKVVDLGIKFGLWFEPEMVNKDSDLYRAHPDWILATPNRGSCHGRNQYVLDFSRSEVVDYIFDLMDKVLEKTPISYIKWDMNRNITECFSATAKADDQGKVMHKYILGVYDLYNRLTSKYPEILFESCASGGARFDPGMLFYAPQTWTSDDTDAIERLKIQYGTSMVYPICSMGSHVSAIPNHQTFRQVPLSTRANVAYFGTFGYELDLNKLTDVEKEQVAEQIEFFKEHRETMMHGTFYRLLSPFENDITSWMMVSPDQKTALVGYYRPLTTVNNSYLRVKLQGLNENFKYHVSINETTHYGDELMNLGLLTSDITRGEILEKYNGENGDYASRVYVLKAE</sequence>
<evidence type="ECO:0000256" key="4">
    <source>
        <dbReference type="ARBA" id="ARBA00023295"/>
    </source>
</evidence>
<dbReference type="InterPro" id="IPR031704">
    <property type="entry name" value="Glyco_hydro_36_N"/>
</dbReference>
<dbReference type="InterPro" id="IPR031705">
    <property type="entry name" value="Glyco_hydro_36_C"/>
</dbReference>
<accession>A0A6I3NCA6</accession>
<comment type="similarity">
    <text evidence="5">Belongs to the glycosyl hydrolase.</text>
</comment>
<gene>
    <name evidence="6" type="ORF">GMA64_01335</name>
</gene>
<dbReference type="CDD" id="cd14791">
    <property type="entry name" value="GH36"/>
    <property type="match status" value="1"/>
</dbReference>
<dbReference type="PANTHER" id="PTHR43053">
    <property type="entry name" value="GLYCOSIDASE FAMILY 31"/>
    <property type="match status" value="1"/>
</dbReference>
<dbReference type="Gene3D" id="2.60.40.1180">
    <property type="entry name" value="Golgi alpha-mannosidase II"/>
    <property type="match status" value="1"/>
</dbReference>
<dbReference type="InterPro" id="IPR017853">
    <property type="entry name" value="GH"/>
</dbReference>
<dbReference type="PRINTS" id="PR00743">
    <property type="entry name" value="GLHYDRLASE36"/>
</dbReference>
<dbReference type="EMBL" id="WMQV01000002">
    <property type="protein sequence ID" value="MTL93163.1"/>
    <property type="molecule type" value="Genomic_DNA"/>
</dbReference>
<protein>
    <recommendedName>
        <fullName evidence="2 5">Alpha-galactosidase</fullName>
        <ecNumber evidence="2 5">3.2.1.22</ecNumber>
    </recommendedName>
</protein>
<dbReference type="Gene3D" id="3.20.20.70">
    <property type="entry name" value="Aldolase class I"/>
    <property type="match status" value="1"/>
</dbReference>
<comment type="caution">
    <text evidence="6">The sequence shown here is derived from an EMBL/GenBank/DDBJ whole genome shotgun (WGS) entry which is preliminary data.</text>
</comment>
<dbReference type="InterPro" id="IPR038417">
    <property type="entry name" value="Alpga-gal_N_sf"/>
</dbReference>
<dbReference type="GO" id="GO:0004557">
    <property type="term" value="F:alpha-galactosidase activity"/>
    <property type="evidence" value="ECO:0007669"/>
    <property type="project" value="UniProtKB-UniRule"/>
</dbReference>
<evidence type="ECO:0000256" key="2">
    <source>
        <dbReference type="ARBA" id="ARBA00012755"/>
    </source>
</evidence>
<dbReference type="Pfam" id="PF16874">
    <property type="entry name" value="Glyco_hydro_36C"/>
    <property type="match status" value="1"/>
</dbReference>
<dbReference type="RefSeq" id="WP_129821331.1">
    <property type="nucleotide sequence ID" value="NZ_RCYV01000004.1"/>
</dbReference>
<dbReference type="Gene3D" id="2.70.98.60">
    <property type="entry name" value="alpha-galactosidase from lactobacil brevis"/>
    <property type="match status" value="1"/>
</dbReference>
<dbReference type="Pfam" id="PF02065">
    <property type="entry name" value="Melibiase"/>
    <property type="match status" value="1"/>
</dbReference>
<evidence type="ECO:0000256" key="1">
    <source>
        <dbReference type="ARBA" id="ARBA00001255"/>
    </source>
</evidence>
<name>A0A6I3NCA6_9FIRM</name>
<dbReference type="FunFam" id="3.20.20.70:FF:000118">
    <property type="entry name" value="Alpha-galactosidase"/>
    <property type="match status" value="1"/>
</dbReference>